<feature type="domain" description="Cas12f1-like TNB" evidence="2">
    <location>
        <begin position="147"/>
        <end position="210"/>
    </location>
</feature>
<dbReference type="EMBL" id="QOVW01000012">
    <property type="protein sequence ID" value="RDB37024.1"/>
    <property type="molecule type" value="Genomic_DNA"/>
</dbReference>
<name>A0A369KZ71_9BACT</name>
<evidence type="ECO:0000256" key="1">
    <source>
        <dbReference type="ARBA" id="ARBA00023125"/>
    </source>
</evidence>
<keyword evidence="4" id="KW-1185">Reference proteome</keyword>
<dbReference type="InterPro" id="IPR010095">
    <property type="entry name" value="Cas12f1-like_TNB"/>
</dbReference>
<reference evidence="3" key="1">
    <citation type="submission" date="2018-04" db="EMBL/GenBank/DDBJ databases">
        <title>Draft genome sequence of the Candidatus Spirobacillus cienkowskii, a pathogen of freshwater Daphnia species, reconstructed from hemolymph metagenomic reads.</title>
        <authorList>
            <person name="Bresciani L."/>
            <person name="Lemos L.N."/>
            <person name="Wale N."/>
            <person name="Lin J.Y."/>
            <person name="Fernandes G.R."/>
            <person name="Duffy M.A."/>
            <person name="Rodrigues J.M."/>
        </authorList>
    </citation>
    <scope>NUCLEOTIDE SEQUENCE [LARGE SCALE GENOMIC DNA]</scope>
    <source>
        <strain evidence="3">Binning01</strain>
    </source>
</reference>
<dbReference type="Proteomes" id="UP000253934">
    <property type="component" value="Unassembled WGS sequence"/>
</dbReference>
<proteinExistence type="predicted"/>
<evidence type="ECO:0000313" key="4">
    <source>
        <dbReference type="Proteomes" id="UP000253934"/>
    </source>
</evidence>
<dbReference type="GO" id="GO:0003677">
    <property type="term" value="F:DNA binding"/>
    <property type="evidence" value="ECO:0007669"/>
    <property type="project" value="UniProtKB-KW"/>
</dbReference>
<protein>
    <submittedName>
        <fullName evidence="3">Transposase</fullName>
    </submittedName>
</protein>
<evidence type="ECO:0000259" key="2">
    <source>
        <dbReference type="Pfam" id="PF07282"/>
    </source>
</evidence>
<dbReference type="AlphaFoldDB" id="A0A369KZ71"/>
<organism evidence="3 4">
    <name type="scientific">Spirobacillus cienkowskii</name>
    <dbReference type="NCBI Taxonomy" id="495820"/>
    <lineage>
        <taxon>Bacteria</taxon>
        <taxon>Pseudomonadati</taxon>
        <taxon>Bdellovibrionota</taxon>
        <taxon>Oligoflexia</taxon>
        <taxon>Silvanigrellales</taxon>
        <taxon>Spirobacillus</taxon>
    </lineage>
</organism>
<gene>
    <name evidence="3" type="ORF">DCC88_02110</name>
</gene>
<comment type="caution">
    <text evidence="3">The sequence shown here is derived from an EMBL/GenBank/DDBJ whole genome shotgun (WGS) entry which is preliminary data.</text>
</comment>
<evidence type="ECO:0000313" key="3">
    <source>
        <dbReference type="EMBL" id="RDB37024.1"/>
    </source>
</evidence>
<dbReference type="Pfam" id="PF07282">
    <property type="entry name" value="Cas12f1-like_TNB"/>
    <property type="match status" value="1"/>
</dbReference>
<sequence length="233" mass="26743">MGWVPFKSSAIKIHNGKISYNKNEFSFWNSRELPEDAKIKTGSFCQDKLGRWFLNVTFKSEQISIHRTDDKKIGIDIGIKYHSLPKAKQERKLHAKVANIRQDYLHKEPTKLVKKCSLIVVGDVPCKFMNRNKKLAGISLDSGIGIFKNMLRYKAFRAASIYKEISERDSIRTCSKCSEILPRIELGVSTWTCEKCKTIFDRDVNASINILNAYKNMLPIGHDRPTRTKKNSS</sequence>
<keyword evidence="1" id="KW-0238">DNA-binding</keyword>
<accession>A0A369KZ71</accession>